<protein>
    <recommendedName>
        <fullName evidence="3">Glycosyl hydrolase family 32 N-terminal domain-containing protein</fullName>
    </recommendedName>
</protein>
<accession>A0A133UA79</accession>
<name>A0A133UA79_9EURY</name>
<dbReference type="Proteomes" id="UP000070195">
    <property type="component" value="Unassembled WGS sequence"/>
</dbReference>
<sequence length="125" mass="14435">MKDYNSKILANKHFLNPIIPNLSEYVTIAAPEKGGTGNWVGAPSVIMNDSNEYWLAYRLRNRKERGYEIRICKSKDGEIFNTEKRIEKRILMLNLWKDPRSSKTPELAITSSTFPPICPDWDGIF</sequence>
<dbReference type="EMBL" id="LHXM01000036">
    <property type="protein sequence ID" value="KXA91091.1"/>
    <property type="molecule type" value="Genomic_DNA"/>
</dbReference>
<comment type="caution">
    <text evidence="1">The sequence shown here is derived from an EMBL/GenBank/DDBJ whole genome shotgun (WGS) entry which is preliminary data.</text>
</comment>
<evidence type="ECO:0000313" key="1">
    <source>
        <dbReference type="EMBL" id="KXA91091.1"/>
    </source>
</evidence>
<keyword evidence="2" id="KW-1185">Reference proteome</keyword>
<gene>
    <name evidence="1" type="ORF">AKJ63_01910</name>
</gene>
<evidence type="ECO:0000313" key="2">
    <source>
        <dbReference type="Proteomes" id="UP000070195"/>
    </source>
</evidence>
<evidence type="ECO:0008006" key="3">
    <source>
        <dbReference type="Google" id="ProtNLM"/>
    </source>
</evidence>
<proteinExistence type="predicted"/>
<organism evidence="1 2">
    <name type="scientific">candidate division MSBL1 archaeon SCGC-AAA259D18</name>
    <dbReference type="NCBI Taxonomy" id="1698262"/>
    <lineage>
        <taxon>Archaea</taxon>
        <taxon>Methanobacteriati</taxon>
        <taxon>Methanobacteriota</taxon>
        <taxon>candidate division MSBL1</taxon>
    </lineage>
</organism>
<dbReference type="AlphaFoldDB" id="A0A133UA79"/>
<reference evidence="1 2" key="1">
    <citation type="journal article" date="2016" name="Sci. Rep.">
        <title>Metabolic traits of an uncultured archaeal lineage -MSBL1- from brine pools of the Red Sea.</title>
        <authorList>
            <person name="Mwirichia R."/>
            <person name="Alam I."/>
            <person name="Rashid M."/>
            <person name="Vinu M."/>
            <person name="Ba-Alawi W."/>
            <person name="Anthony Kamau A."/>
            <person name="Kamanda Ngugi D."/>
            <person name="Goker M."/>
            <person name="Klenk H.P."/>
            <person name="Bajic V."/>
            <person name="Stingl U."/>
        </authorList>
    </citation>
    <scope>NUCLEOTIDE SEQUENCE [LARGE SCALE GENOMIC DNA]</scope>
    <source>
        <strain evidence="1">SCGC-AAA259D18</strain>
    </source>
</reference>